<evidence type="ECO:0000256" key="1">
    <source>
        <dbReference type="ARBA" id="ARBA00022737"/>
    </source>
</evidence>
<keyword evidence="9" id="KW-0378">Hydrolase</keyword>
<dbReference type="PROSITE" id="PS51903">
    <property type="entry name" value="CLP_R"/>
    <property type="match status" value="1"/>
</dbReference>
<dbReference type="Pfam" id="PF00004">
    <property type="entry name" value="AAA"/>
    <property type="match status" value="1"/>
</dbReference>
<feature type="coiled-coil region" evidence="7">
    <location>
        <begin position="420"/>
        <end position="477"/>
    </location>
</feature>
<dbReference type="CDD" id="cd19499">
    <property type="entry name" value="RecA-like_ClpB_Hsp104-like"/>
    <property type="match status" value="1"/>
</dbReference>
<dbReference type="SUPFAM" id="SSF81923">
    <property type="entry name" value="Double Clp-N motif"/>
    <property type="match status" value="1"/>
</dbReference>
<dbReference type="FunFam" id="3.40.50.300:FF:000010">
    <property type="entry name" value="Chaperone clpB 1, putative"/>
    <property type="match status" value="1"/>
</dbReference>
<dbReference type="GO" id="GO:0016887">
    <property type="term" value="F:ATP hydrolysis activity"/>
    <property type="evidence" value="ECO:0007669"/>
    <property type="project" value="InterPro"/>
</dbReference>
<dbReference type="InterPro" id="IPR036628">
    <property type="entry name" value="Clp_N_dom_sf"/>
</dbReference>
<dbReference type="PROSITE" id="PS00871">
    <property type="entry name" value="CLPAB_2"/>
    <property type="match status" value="1"/>
</dbReference>
<dbReference type="InterPro" id="IPR003959">
    <property type="entry name" value="ATPase_AAA_core"/>
</dbReference>
<dbReference type="InterPro" id="IPR027417">
    <property type="entry name" value="P-loop_NTPase"/>
</dbReference>
<dbReference type="Pfam" id="PF17871">
    <property type="entry name" value="AAA_lid_9"/>
    <property type="match status" value="1"/>
</dbReference>
<dbReference type="Gene3D" id="1.10.8.60">
    <property type="match status" value="2"/>
</dbReference>
<sequence>MRTEYNNYASQALEKAAQDAASCHQKYIGTEHLILGLLAQPDSLSGRVLYENGLNYENFLEAVLGESAALGDNANQTFLGYSPKAEHVLLTSEEEAIRMHAQQIGTEHILLAIIKEKDCIALRLMKGMNINLKKIYVDVLVATGVDSTRAQKEFQSLTAPKKAKKKNSMVAAYCVDLTERVKEGKLDPIVGRSQEIERMIQILSRRTKNSPCLVGEPGVGKTAIVEGLAQWIVRGEVPEMLWDKKVMTLDLPGMIAGSKYRGEFEERIKKLLQEVISRGDILLFVDEIHTMIGAGGAEGAIDASNIMKPFLARGEIQLIGATTREEYRKYIEKDAAFERRFQPVAVEEPTKEEAVAILNGLKEKYEQHHHVHYTAGAIQAAVELSERYISDRFLPDKAIDVMDEAASKKRVGLYTMSDEMRALEEQFDKYGKRKEEALAEGNLRKAKTNNTKQKTVLEKLEEQRKLWEQKKAVSRVNVTENDVAEVVSSWTKIPVTRISQSESQRLLGLEDTLKKRVIGQDEAVKMVAKAIKRGRVGLKDPKRPIGSFMFLGPTGVGKTELSKALAEALFGDENAMIRVDMSEYMEKHSVSKLIGSPPGYVGYEEGGQLSEQVRRQPYSVILFDEIEKAHGDVFNILLQVLDDGQITDSNGRKADFKNTVIIMTSNAGAQRIMAPKNLGFITERSAKEDHERMKSHVMEEVKQIFKPEFINRVDGIMVFHTLEKPEQRKIVELLLKELSDRLSKNPGFTLKFSDKVADYVLEKGYDPQYGARPLRRAIQNELEDFLADEYLEATLKTMTEFFSILTMESQLLRKQKRRKSRKI</sequence>
<dbReference type="InterPro" id="IPR028299">
    <property type="entry name" value="ClpA/B_CS2"/>
</dbReference>
<dbReference type="PROSITE" id="PS00870">
    <property type="entry name" value="CLPAB_1"/>
    <property type="match status" value="1"/>
</dbReference>
<dbReference type="InterPro" id="IPR003593">
    <property type="entry name" value="AAA+_ATPase"/>
</dbReference>
<dbReference type="GO" id="GO:0006508">
    <property type="term" value="P:proteolysis"/>
    <property type="evidence" value="ECO:0007669"/>
    <property type="project" value="UniProtKB-KW"/>
</dbReference>
<dbReference type="FunFam" id="3.40.50.300:FF:000025">
    <property type="entry name" value="ATP-dependent Clp protease subunit"/>
    <property type="match status" value="1"/>
</dbReference>
<dbReference type="Proteomes" id="UP000286561">
    <property type="component" value="Unassembled WGS sequence"/>
</dbReference>
<dbReference type="InterPro" id="IPR050130">
    <property type="entry name" value="ClpA_ClpB"/>
</dbReference>
<dbReference type="InterPro" id="IPR019489">
    <property type="entry name" value="Clp_ATPase_C"/>
</dbReference>
<name>A0A413PRH5_9FIRM</name>
<keyword evidence="2 6" id="KW-0547">Nucleotide-binding</keyword>
<dbReference type="InterPro" id="IPR041546">
    <property type="entry name" value="ClpA/ClpB_AAA_lid"/>
</dbReference>
<gene>
    <name evidence="9" type="ORF">DW972_13015</name>
</gene>
<dbReference type="Gene3D" id="3.40.50.300">
    <property type="entry name" value="P-loop containing nucleotide triphosphate hydrolases"/>
    <property type="match status" value="2"/>
</dbReference>
<dbReference type="GO" id="GO:0008233">
    <property type="term" value="F:peptidase activity"/>
    <property type="evidence" value="ECO:0007669"/>
    <property type="project" value="UniProtKB-KW"/>
</dbReference>
<keyword evidence="3 6" id="KW-0067">ATP-binding</keyword>
<protein>
    <submittedName>
        <fullName evidence="9">ATP-dependent Clp protease ATP-binding subunit</fullName>
    </submittedName>
</protein>
<dbReference type="PANTHER" id="PTHR11638">
    <property type="entry name" value="ATP-DEPENDENT CLP PROTEASE"/>
    <property type="match status" value="1"/>
</dbReference>
<keyword evidence="9" id="KW-0645">Protease</keyword>
<dbReference type="GO" id="GO:0034605">
    <property type="term" value="P:cellular response to heat"/>
    <property type="evidence" value="ECO:0007669"/>
    <property type="project" value="TreeGrafter"/>
</dbReference>
<dbReference type="GO" id="GO:0005737">
    <property type="term" value="C:cytoplasm"/>
    <property type="evidence" value="ECO:0007669"/>
    <property type="project" value="TreeGrafter"/>
</dbReference>
<keyword evidence="1 5" id="KW-0677">Repeat</keyword>
<evidence type="ECO:0000256" key="6">
    <source>
        <dbReference type="RuleBase" id="RU004432"/>
    </source>
</evidence>
<dbReference type="InterPro" id="IPR001270">
    <property type="entry name" value="ClpA/B"/>
</dbReference>
<comment type="caution">
    <text evidence="9">The sequence shown here is derived from an EMBL/GenBank/DDBJ whole genome shotgun (WGS) entry which is preliminary data.</text>
</comment>
<keyword evidence="4 6" id="KW-0143">Chaperone</keyword>
<keyword evidence="7" id="KW-0175">Coiled coil</keyword>
<organism evidence="9 10">
    <name type="scientific">Anaerobutyricum hallii</name>
    <dbReference type="NCBI Taxonomy" id="39488"/>
    <lineage>
        <taxon>Bacteria</taxon>
        <taxon>Bacillati</taxon>
        <taxon>Bacillota</taxon>
        <taxon>Clostridia</taxon>
        <taxon>Lachnospirales</taxon>
        <taxon>Lachnospiraceae</taxon>
        <taxon>Anaerobutyricum</taxon>
    </lineage>
</organism>
<dbReference type="Pfam" id="PF02861">
    <property type="entry name" value="Clp_N"/>
    <property type="match status" value="1"/>
</dbReference>
<proteinExistence type="inferred from homology"/>
<dbReference type="PANTHER" id="PTHR11638:SF18">
    <property type="entry name" value="HEAT SHOCK PROTEIN 104"/>
    <property type="match status" value="1"/>
</dbReference>
<dbReference type="Pfam" id="PF07724">
    <property type="entry name" value="AAA_2"/>
    <property type="match status" value="1"/>
</dbReference>
<feature type="domain" description="Clp R" evidence="8">
    <location>
        <begin position="1"/>
        <end position="145"/>
    </location>
</feature>
<dbReference type="SMART" id="SM00382">
    <property type="entry name" value="AAA"/>
    <property type="match status" value="2"/>
</dbReference>
<dbReference type="Gene3D" id="4.10.860.10">
    <property type="entry name" value="UVR domain"/>
    <property type="match status" value="1"/>
</dbReference>
<evidence type="ECO:0000256" key="3">
    <source>
        <dbReference type="ARBA" id="ARBA00022840"/>
    </source>
</evidence>
<evidence type="ECO:0000313" key="9">
    <source>
        <dbReference type="EMBL" id="RGZ78876.1"/>
    </source>
</evidence>
<dbReference type="Pfam" id="PF10431">
    <property type="entry name" value="ClpB_D2-small"/>
    <property type="match status" value="1"/>
</dbReference>
<dbReference type="PRINTS" id="PR00300">
    <property type="entry name" value="CLPPROTEASEA"/>
</dbReference>
<comment type="similarity">
    <text evidence="6">Belongs to the ClpA/ClpB family.</text>
</comment>
<dbReference type="EMBL" id="QSEP01000118">
    <property type="protein sequence ID" value="RGZ78876.1"/>
    <property type="molecule type" value="Genomic_DNA"/>
</dbReference>
<evidence type="ECO:0000256" key="4">
    <source>
        <dbReference type="ARBA" id="ARBA00023186"/>
    </source>
</evidence>
<evidence type="ECO:0000259" key="8">
    <source>
        <dbReference type="PROSITE" id="PS51903"/>
    </source>
</evidence>
<accession>A0A413PRH5</accession>
<dbReference type="GO" id="GO:0005524">
    <property type="term" value="F:ATP binding"/>
    <property type="evidence" value="ECO:0007669"/>
    <property type="project" value="UniProtKB-KW"/>
</dbReference>
<dbReference type="Gene3D" id="1.10.1780.10">
    <property type="entry name" value="Clp, N-terminal domain"/>
    <property type="match status" value="1"/>
</dbReference>
<dbReference type="InterPro" id="IPR004176">
    <property type="entry name" value="Clp_R_N"/>
</dbReference>
<reference evidence="9 10" key="1">
    <citation type="submission" date="2018-08" db="EMBL/GenBank/DDBJ databases">
        <title>A genome reference for cultivated species of the human gut microbiota.</title>
        <authorList>
            <person name="Zou Y."/>
            <person name="Xue W."/>
            <person name="Luo G."/>
        </authorList>
    </citation>
    <scope>NUCLEOTIDE SEQUENCE [LARGE SCALE GENOMIC DNA]</scope>
    <source>
        <strain evidence="9 10">AM48-23BH</strain>
    </source>
</reference>
<evidence type="ECO:0000313" key="10">
    <source>
        <dbReference type="Proteomes" id="UP000286561"/>
    </source>
</evidence>
<evidence type="ECO:0000256" key="7">
    <source>
        <dbReference type="SAM" id="Coils"/>
    </source>
</evidence>
<dbReference type="SMART" id="SM01086">
    <property type="entry name" value="ClpB_D2-small"/>
    <property type="match status" value="1"/>
</dbReference>
<dbReference type="SUPFAM" id="SSF52540">
    <property type="entry name" value="P-loop containing nucleoside triphosphate hydrolases"/>
    <property type="match status" value="2"/>
</dbReference>
<dbReference type="AlphaFoldDB" id="A0A413PRH5"/>
<evidence type="ECO:0000256" key="2">
    <source>
        <dbReference type="ARBA" id="ARBA00022741"/>
    </source>
</evidence>
<dbReference type="RefSeq" id="WP_118329696.1">
    <property type="nucleotide sequence ID" value="NZ_QSEP01000118.1"/>
</dbReference>
<evidence type="ECO:0000256" key="5">
    <source>
        <dbReference type="PROSITE-ProRule" id="PRU01251"/>
    </source>
</evidence>
<dbReference type="InterPro" id="IPR018368">
    <property type="entry name" value="ClpA/B_CS1"/>
</dbReference>
<dbReference type="CDD" id="cd00009">
    <property type="entry name" value="AAA"/>
    <property type="match status" value="1"/>
</dbReference>